<dbReference type="EMBL" id="MCGO01000016">
    <property type="protein sequence ID" value="ORY46600.1"/>
    <property type="molecule type" value="Genomic_DNA"/>
</dbReference>
<evidence type="ECO:0000313" key="3">
    <source>
        <dbReference type="EMBL" id="ORY46600.1"/>
    </source>
</evidence>
<comment type="caution">
    <text evidence="3">The sequence shown here is derived from an EMBL/GenBank/DDBJ whole genome shotgun (WGS) entry which is preliminary data.</text>
</comment>
<dbReference type="InterPro" id="IPR010733">
    <property type="entry name" value="DUF1308"/>
</dbReference>
<reference evidence="3 4" key="1">
    <citation type="submission" date="2016-07" db="EMBL/GenBank/DDBJ databases">
        <title>Pervasive Adenine N6-methylation of Active Genes in Fungi.</title>
        <authorList>
            <consortium name="DOE Joint Genome Institute"/>
            <person name="Mondo S.J."/>
            <person name="Dannebaum R.O."/>
            <person name="Kuo R.C."/>
            <person name="Labutti K."/>
            <person name="Haridas S."/>
            <person name="Kuo A."/>
            <person name="Salamov A."/>
            <person name="Ahrendt S.R."/>
            <person name="Lipzen A."/>
            <person name="Sullivan W."/>
            <person name="Andreopoulos W.B."/>
            <person name="Clum A."/>
            <person name="Lindquist E."/>
            <person name="Daum C."/>
            <person name="Ramamoorthy G.K."/>
            <person name="Gryganskyi A."/>
            <person name="Culley D."/>
            <person name="Magnuson J.K."/>
            <person name="James T.Y."/>
            <person name="O'Malley M.A."/>
            <person name="Stajich J.E."/>
            <person name="Spatafora J.W."/>
            <person name="Visel A."/>
            <person name="Grigoriev I.V."/>
        </authorList>
    </citation>
    <scope>NUCLEOTIDE SEQUENCE [LARGE SCALE GENOMIC DNA]</scope>
    <source>
        <strain evidence="3 4">JEL800</strain>
    </source>
</reference>
<dbReference type="PANTHER" id="PTHR13379">
    <property type="entry name" value="UNCHARACTERIZED DUF1308"/>
    <property type="match status" value="1"/>
</dbReference>
<evidence type="ECO:0000259" key="2">
    <source>
        <dbReference type="Pfam" id="PF07000"/>
    </source>
</evidence>
<dbReference type="PANTHER" id="PTHR13379:SF0">
    <property type="entry name" value="UPF0415 PROTEIN C7ORF25"/>
    <property type="match status" value="1"/>
</dbReference>
<feature type="domain" description="DUF1308" evidence="2">
    <location>
        <begin position="208"/>
        <end position="296"/>
    </location>
</feature>
<keyword evidence="4" id="KW-1185">Reference proteome</keyword>
<protein>
    <recommendedName>
        <fullName evidence="2">DUF1308 domain-containing protein</fullName>
    </recommendedName>
</protein>
<dbReference type="Proteomes" id="UP000193642">
    <property type="component" value="Unassembled WGS sequence"/>
</dbReference>
<feature type="region of interest" description="Disordered" evidence="1">
    <location>
        <begin position="91"/>
        <end position="123"/>
    </location>
</feature>
<sequence>MEIIERYITQLEHLTTSLTTSPVQNTSRLISAISSELSFLRRSSNAKAASCSNAPFFTATGDAALRLSEVYGRDVSCEACLDQDSGGVFEKCEAGGDYEEDDDDDEEEEEGESDEDDPKVPSSNCKEWIQTAGQYPVHFVVPKVVICFTSMTQESEELSDPSNIALVNALELLGVHVVFGIDSLALWIQENCISAASSTQDSLLTDTLNLDLTTLISLVSDTCHRFERIPKHVFDVDALIAQEKAEAEAPLLKELYPLFATRTLVTTRTAFLKFIPIASKIAGPFEKHRIRLLFDPSRTPTDILKLLHEATATTEVSESQVLEWTSAGILISKVGVIEDEPSDRFVRLLTPTPPPTKRKGEKARQQPIKISEPNVFIYGTADRYHGRL</sequence>
<gene>
    <name evidence="3" type="ORF">BCR33DRAFT_736744</name>
</gene>
<dbReference type="Pfam" id="PF07000">
    <property type="entry name" value="DUF1308"/>
    <property type="match status" value="1"/>
</dbReference>
<dbReference type="AlphaFoldDB" id="A0A1Y2CHS6"/>
<evidence type="ECO:0000256" key="1">
    <source>
        <dbReference type="SAM" id="MobiDB-lite"/>
    </source>
</evidence>
<organism evidence="3 4">
    <name type="scientific">Rhizoclosmatium globosum</name>
    <dbReference type="NCBI Taxonomy" id="329046"/>
    <lineage>
        <taxon>Eukaryota</taxon>
        <taxon>Fungi</taxon>
        <taxon>Fungi incertae sedis</taxon>
        <taxon>Chytridiomycota</taxon>
        <taxon>Chytridiomycota incertae sedis</taxon>
        <taxon>Chytridiomycetes</taxon>
        <taxon>Chytridiales</taxon>
        <taxon>Chytriomycetaceae</taxon>
        <taxon>Rhizoclosmatium</taxon>
    </lineage>
</organism>
<accession>A0A1Y2CHS6</accession>
<feature type="compositionally biased region" description="Acidic residues" evidence="1">
    <location>
        <begin position="96"/>
        <end position="117"/>
    </location>
</feature>
<dbReference type="OrthoDB" id="441890at2759"/>
<evidence type="ECO:0000313" key="4">
    <source>
        <dbReference type="Proteomes" id="UP000193642"/>
    </source>
</evidence>
<proteinExistence type="predicted"/>
<name>A0A1Y2CHS6_9FUNG</name>
<dbReference type="STRING" id="329046.A0A1Y2CHS6"/>